<dbReference type="EMBL" id="FOIQ01000005">
    <property type="protein sequence ID" value="SEW21014.1"/>
    <property type="molecule type" value="Genomic_DNA"/>
</dbReference>
<sequence>MKKLLFVAVLVLAACGNKTGRTVNDADSLRTDTLTDAISEKHTAAYISQRVDSMYSRYKNATRNQFGLVIDHTVNYDSMFCSTRYQNLKSQALALAEDDLLLDYDHWTNSQDDGDFSYQIEKIENITDSTAVAYLNAENFGNDYEIVLSLFFERGDWYVDDFLSPVDGKGEKAYFQTYIHERSGAFGDEEKN</sequence>
<reference evidence="1 2" key="1">
    <citation type="submission" date="2016-10" db="EMBL/GenBank/DDBJ databases">
        <authorList>
            <person name="de Groot N.N."/>
        </authorList>
    </citation>
    <scope>NUCLEOTIDE SEQUENCE [LARGE SCALE GENOMIC DNA]</scope>
    <source>
        <strain evidence="1 2">TC2-24</strain>
    </source>
</reference>
<dbReference type="RefSeq" id="WP_091900612.1">
    <property type="nucleotide sequence ID" value="NZ_FOIQ01000005.1"/>
</dbReference>
<evidence type="ECO:0008006" key="3">
    <source>
        <dbReference type="Google" id="ProtNLM"/>
    </source>
</evidence>
<dbReference type="Proteomes" id="UP000199373">
    <property type="component" value="Unassembled WGS sequence"/>
</dbReference>
<gene>
    <name evidence="1" type="ORF">SAMN04487850_2165</name>
</gene>
<proteinExistence type="predicted"/>
<protein>
    <recommendedName>
        <fullName evidence="3">DUF3828 domain-containing protein</fullName>
    </recommendedName>
</protein>
<dbReference type="AlphaFoldDB" id="A0A1I0Q2K3"/>
<organism evidence="1 2">
    <name type="scientific">Prevotella aff. ruminicola Tc2-24</name>
    <dbReference type="NCBI Taxonomy" id="81582"/>
    <lineage>
        <taxon>Bacteria</taxon>
        <taxon>Pseudomonadati</taxon>
        <taxon>Bacteroidota</taxon>
        <taxon>Bacteroidia</taxon>
        <taxon>Bacteroidales</taxon>
        <taxon>Prevotellaceae</taxon>
        <taxon>Prevotella</taxon>
    </lineage>
</organism>
<evidence type="ECO:0000313" key="2">
    <source>
        <dbReference type="Proteomes" id="UP000199373"/>
    </source>
</evidence>
<keyword evidence="2" id="KW-1185">Reference proteome</keyword>
<evidence type="ECO:0000313" key="1">
    <source>
        <dbReference type="EMBL" id="SEW21014.1"/>
    </source>
</evidence>
<accession>A0A1I0Q2K3</accession>
<dbReference type="PROSITE" id="PS51257">
    <property type="entry name" value="PROKAR_LIPOPROTEIN"/>
    <property type="match status" value="1"/>
</dbReference>
<name>A0A1I0Q2K3_9BACT</name>